<dbReference type="SMART" id="SM00198">
    <property type="entry name" value="SCP"/>
    <property type="match status" value="2"/>
</dbReference>
<evidence type="ECO:0000313" key="1">
    <source>
        <dbReference type="EnsemblMetazoa" id="PPA27443.1"/>
    </source>
</evidence>
<organism evidence="1 2">
    <name type="scientific">Pristionchus pacificus</name>
    <name type="common">Parasitic nematode worm</name>
    <dbReference type="NCBI Taxonomy" id="54126"/>
    <lineage>
        <taxon>Eukaryota</taxon>
        <taxon>Metazoa</taxon>
        <taxon>Ecdysozoa</taxon>
        <taxon>Nematoda</taxon>
        <taxon>Chromadorea</taxon>
        <taxon>Rhabditida</taxon>
        <taxon>Rhabditina</taxon>
        <taxon>Diplogasteromorpha</taxon>
        <taxon>Diplogasteroidea</taxon>
        <taxon>Neodiplogasteridae</taxon>
        <taxon>Pristionchus</taxon>
    </lineage>
</organism>
<dbReference type="Proteomes" id="UP000005239">
    <property type="component" value="Unassembled WGS sequence"/>
</dbReference>
<dbReference type="InterPro" id="IPR001283">
    <property type="entry name" value="CRISP-related"/>
</dbReference>
<accession>A0A2A6BD19</accession>
<dbReference type="InterPro" id="IPR014044">
    <property type="entry name" value="CAP_dom"/>
</dbReference>
<evidence type="ECO:0000313" key="2">
    <source>
        <dbReference type="Proteomes" id="UP000005239"/>
    </source>
</evidence>
<gene>
    <name evidence="1" type="primary">WBGene00116997</name>
</gene>
<dbReference type="PANTHER" id="PTHR10334">
    <property type="entry name" value="CYSTEINE-RICH SECRETORY PROTEIN-RELATED"/>
    <property type="match status" value="1"/>
</dbReference>
<reference evidence="2" key="1">
    <citation type="journal article" date="2008" name="Nat. Genet.">
        <title>The Pristionchus pacificus genome provides a unique perspective on nematode lifestyle and parasitism.</title>
        <authorList>
            <person name="Dieterich C."/>
            <person name="Clifton S.W."/>
            <person name="Schuster L.N."/>
            <person name="Chinwalla A."/>
            <person name="Delehaunty K."/>
            <person name="Dinkelacker I."/>
            <person name="Fulton L."/>
            <person name="Fulton R."/>
            <person name="Godfrey J."/>
            <person name="Minx P."/>
            <person name="Mitreva M."/>
            <person name="Roeseler W."/>
            <person name="Tian H."/>
            <person name="Witte H."/>
            <person name="Yang S.P."/>
            <person name="Wilson R.K."/>
            <person name="Sommer R.J."/>
        </authorList>
    </citation>
    <scope>NUCLEOTIDE SEQUENCE [LARGE SCALE GENOMIC DNA]</scope>
    <source>
        <strain evidence="2">PS312</strain>
    </source>
</reference>
<dbReference type="EnsemblMetazoa" id="PPA27443.1">
    <property type="protein sequence ID" value="PPA27443.1"/>
    <property type="gene ID" value="WBGene00116997"/>
</dbReference>
<name>A0A2A6BD19_PRIPA</name>
<dbReference type="InterPro" id="IPR035940">
    <property type="entry name" value="CAP_sf"/>
</dbReference>
<dbReference type="Gene3D" id="3.40.33.10">
    <property type="entry name" value="CAP"/>
    <property type="match status" value="2"/>
</dbReference>
<dbReference type="GO" id="GO:0005615">
    <property type="term" value="C:extracellular space"/>
    <property type="evidence" value="ECO:0000318"/>
    <property type="project" value="GO_Central"/>
</dbReference>
<proteinExistence type="predicted"/>
<dbReference type="PRINTS" id="PR00837">
    <property type="entry name" value="V5TPXLIKE"/>
</dbReference>
<protein>
    <submittedName>
        <fullName evidence="1">Vap-1</fullName>
    </submittedName>
</protein>
<keyword evidence="2" id="KW-1185">Reference proteome</keyword>
<reference evidence="1" key="2">
    <citation type="submission" date="2022-06" db="UniProtKB">
        <authorList>
            <consortium name="EnsemblMetazoa"/>
        </authorList>
    </citation>
    <scope>IDENTIFICATION</scope>
    <source>
        <strain evidence="1">PS312</strain>
    </source>
</reference>
<dbReference type="Pfam" id="PF00188">
    <property type="entry name" value="CAP"/>
    <property type="match status" value="2"/>
</dbReference>
<accession>A0A8R1UIQ3</accession>
<dbReference type="CDD" id="cd05380">
    <property type="entry name" value="CAP_euk"/>
    <property type="match status" value="2"/>
</dbReference>
<dbReference type="AlphaFoldDB" id="A0A2A6BD19"/>
<dbReference type="SUPFAM" id="SSF55797">
    <property type="entry name" value="PR-1-like"/>
    <property type="match status" value="2"/>
</dbReference>
<sequence length="722" mass="80264">MDNLKAFGAGMSGANFDHKTFLRKPSVLCRIGAAILGAGLWFCMYKGGWHRELINIHQQMCLFNGSATTCSFVSAMGFFSLLAALALLAADAQFDKISAVQTRSRVVRADMATSEKEKTSFRCEFCKCAGAAFLAWRRWQASQAEALPFQPHNEYQTDFQQGVPSNVSDGYGYGGNDEGSLGEKTGRLVITRSSVLLGLASFASVKGKGKVTVPCTPLQPCLGGYHGEHKETANCSTHFRAPGKPSDSRVIVFSSRENTAWIRVNSLPTRMRTLLVLAVLTTVALGDTLGIVERQNTVEEVFQLRSKRCTQFNCDENEDMTNALRHVFLAAHNDMRESIAKGTEVAKKGMLPRSTNMYKLNWSCDLEIQAREWTRKCEKLEADHILGQGQNFIIIDNFSGDLPNAITKKIGEWRRQILTADVEDDIKYNIALDIQQWANMANSETTEIGCSVHQCGTGLALSCFYNKAGDIPDHRIFDQGAPCTFDYDCSTHENSYCVPLTGLCHLHPKRDEGEEVAGYTSHICPRNAKMTDTARHTVLDWHNAFRSSIAFGKEEDGEGAYAPMAKNMLKMHYDCVLERTAQEAVERCRFSPYKHGKTGENIFMTETESGKHDQITLLQQATKQWWDELKQGGVGYNNTFSRQNLLHHMAWGVTYRVGCATNVCGGRYFAVCHYSPSGNKFGHRVYQLGNPCKVRDDCDVGQTCSAEEGLCVVTLEELPGVQ</sequence>